<dbReference type="EMBL" id="KN837125">
    <property type="protein sequence ID" value="KIJ43082.1"/>
    <property type="molecule type" value="Genomic_DNA"/>
</dbReference>
<reference evidence="2 3" key="1">
    <citation type="submission" date="2014-06" db="EMBL/GenBank/DDBJ databases">
        <title>Evolutionary Origins and Diversification of the Mycorrhizal Mutualists.</title>
        <authorList>
            <consortium name="DOE Joint Genome Institute"/>
            <consortium name="Mycorrhizal Genomics Consortium"/>
            <person name="Kohler A."/>
            <person name="Kuo A."/>
            <person name="Nagy L.G."/>
            <person name="Floudas D."/>
            <person name="Copeland A."/>
            <person name="Barry K.W."/>
            <person name="Cichocki N."/>
            <person name="Veneault-Fourrey C."/>
            <person name="LaButti K."/>
            <person name="Lindquist E.A."/>
            <person name="Lipzen A."/>
            <person name="Lundell T."/>
            <person name="Morin E."/>
            <person name="Murat C."/>
            <person name="Riley R."/>
            <person name="Ohm R."/>
            <person name="Sun H."/>
            <person name="Tunlid A."/>
            <person name="Henrissat B."/>
            <person name="Grigoriev I.V."/>
            <person name="Hibbett D.S."/>
            <person name="Martin F."/>
        </authorList>
    </citation>
    <scope>NUCLEOTIDE SEQUENCE [LARGE SCALE GENOMIC DNA]</scope>
    <source>
        <strain evidence="2 3">SS14</strain>
    </source>
</reference>
<organism evidence="2 3">
    <name type="scientific">Sphaerobolus stellatus (strain SS14)</name>
    <dbReference type="NCBI Taxonomy" id="990650"/>
    <lineage>
        <taxon>Eukaryota</taxon>
        <taxon>Fungi</taxon>
        <taxon>Dikarya</taxon>
        <taxon>Basidiomycota</taxon>
        <taxon>Agaricomycotina</taxon>
        <taxon>Agaricomycetes</taxon>
        <taxon>Phallomycetidae</taxon>
        <taxon>Geastrales</taxon>
        <taxon>Sphaerobolaceae</taxon>
        <taxon>Sphaerobolus</taxon>
    </lineage>
</organism>
<dbReference type="Proteomes" id="UP000054279">
    <property type="component" value="Unassembled WGS sequence"/>
</dbReference>
<keyword evidence="3" id="KW-1185">Reference proteome</keyword>
<feature type="compositionally biased region" description="Low complexity" evidence="1">
    <location>
        <begin position="39"/>
        <end position="55"/>
    </location>
</feature>
<evidence type="ECO:0000256" key="1">
    <source>
        <dbReference type="SAM" id="MobiDB-lite"/>
    </source>
</evidence>
<evidence type="ECO:0000313" key="3">
    <source>
        <dbReference type="Proteomes" id="UP000054279"/>
    </source>
</evidence>
<evidence type="ECO:0000313" key="2">
    <source>
        <dbReference type="EMBL" id="KIJ43082.1"/>
    </source>
</evidence>
<gene>
    <name evidence="2" type="ORF">M422DRAFT_30980</name>
</gene>
<feature type="region of interest" description="Disordered" evidence="1">
    <location>
        <begin position="33"/>
        <end position="55"/>
    </location>
</feature>
<sequence>PVPLESCRCTWRDSSMEFTEYPYNALGAFSEPFSEPRFSNSQRTSRSLRSLWTSS</sequence>
<feature type="non-terminal residue" evidence="2">
    <location>
        <position position="1"/>
    </location>
</feature>
<protein>
    <submittedName>
        <fullName evidence="2">Uncharacterized protein</fullName>
    </submittedName>
</protein>
<dbReference type="HOGENOM" id="CLU_200688_0_0_1"/>
<accession>A0A0C9VMJ9</accession>
<proteinExistence type="predicted"/>
<name>A0A0C9VMJ9_SPHS4</name>
<dbReference type="AlphaFoldDB" id="A0A0C9VMJ9"/>